<feature type="domain" description="Methyltransferase type 11" evidence="4">
    <location>
        <begin position="9"/>
        <end position="98"/>
    </location>
</feature>
<dbReference type="PANTHER" id="PTHR12176">
    <property type="entry name" value="SAM-DEPENDENT METHYLTRANSFERASE SUPERFAMILY PROTEIN"/>
    <property type="match status" value="1"/>
</dbReference>
<dbReference type="InterPro" id="IPR051419">
    <property type="entry name" value="Lys/N-term_MeTrsfase_sf"/>
</dbReference>
<evidence type="ECO:0000256" key="3">
    <source>
        <dbReference type="ARBA" id="ARBA00022679"/>
    </source>
</evidence>
<comment type="caution">
    <text evidence="5">The sequence shown here is derived from an EMBL/GenBank/DDBJ whole genome shotgun (WGS) entry which is preliminary data.</text>
</comment>
<dbReference type="EMBL" id="JANQDX010000006">
    <property type="protein sequence ID" value="KAL0923066.1"/>
    <property type="molecule type" value="Genomic_DNA"/>
</dbReference>
<dbReference type="AlphaFoldDB" id="A0ABD0VJY6"/>
<dbReference type="InterPro" id="IPR013216">
    <property type="entry name" value="Methyltransf_11"/>
</dbReference>
<dbReference type="GO" id="GO:0032259">
    <property type="term" value="P:methylation"/>
    <property type="evidence" value="ECO:0007669"/>
    <property type="project" value="UniProtKB-KW"/>
</dbReference>
<proteinExistence type="inferred from homology"/>
<evidence type="ECO:0000259" key="4">
    <source>
        <dbReference type="Pfam" id="PF08241"/>
    </source>
</evidence>
<evidence type="ECO:0000256" key="2">
    <source>
        <dbReference type="ARBA" id="ARBA00022603"/>
    </source>
</evidence>
<dbReference type="Gene3D" id="3.40.50.150">
    <property type="entry name" value="Vaccinia Virus protein VP39"/>
    <property type="match status" value="1"/>
</dbReference>
<accession>A0ABD0VJY6</accession>
<keyword evidence="2" id="KW-0489">Methyltransferase</keyword>
<gene>
    <name evidence="5" type="ORF">M5K25_007111</name>
</gene>
<keyword evidence="6" id="KW-1185">Reference proteome</keyword>
<organism evidence="5 6">
    <name type="scientific">Dendrobium thyrsiflorum</name>
    <name type="common">Pinecone-like raceme dendrobium</name>
    <name type="synonym">Orchid</name>
    <dbReference type="NCBI Taxonomy" id="117978"/>
    <lineage>
        <taxon>Eukaryota</taxon>
        <taxon>Viridiplantae</taxon>
        <taxon>Streptophyta</taxon>
        <taxon>Embryophyta</taxon>
        <taxon>Tracheophyta</taxon>
        <taxon>Spermatophyta</taxon>
        <taxon>Magnoliopsida</taxon>
        <taxon>Liliopsida</taxon>
        <taxon>Asparagales</taxon>
        <taxon>Orchidaceae</taxon>
        <taxon>Epidendroideae</taxon>
        <taxon>Malaxideae</taxon>
        <taxon>Dendrobiinae</taxon>
        <taxon>Dendrobium</taxon>
    </lineage>
</organism>
<dbReference type="GO" id="GO:0008168">
    <property type="term" value="F:methyltransferase activity"/>
    <property type="evidence" value="ECO:0007669"/>
    <property type="project" value="UniProtKB-KW"/>
</dbReference>
<dbReference type="PANTHER" id="PTHR12176:SF66">
    <property type="entry name" value="S-ADENOSYL-L-METHIONINE-DEPENDENT METHYLTRANSFERASES SUPERFAMILY PROTEIN"/>
    <property type="match status" value="1"/>
</dbReference>
<name>A0ABD0VJY6_DENTH</name>
<keyword evidence="3" id="KW-0808">Transferase</keyword>
<dbReference type="SUPFAM" id="SSF53335">
    <property type="entry name" value="S-adenosyl-L-methionine-dependent methyltransferases"/>
    <property type="match status" value="1"/>
</dbReference>
<protein>
    <recommendedName>
        <fullName evidence="4">Methyltransferase type 11 domain-containing protein</fullName>
    </recommendedName>
</protein>
<dbReference type="Proteomes" id="UP001552299">
    <property type="component" value="Unassembled WGS sequence"/>
</dbReference>
<evidence type="ECO:0000313" key="5">
    <source>
        <dbReference type="EMBL" id="KAL0923066.1"/>
    </source>
</evidence>
<dbReference type="InterPro" id="IPR029063">
    <property type="entry name" value="SAM-dependent_MTases_sf"/>
</dbReference>
<evidence type="ECO:0000313" key="6">
    <source>
        <dbReference type="Proteomes" id="UP001552299"/>
    </source>
</evidence>
<dbReference type="Pfam" id="PF08241">
    <property type="entry name" value="Methyltransf_11"/>
    <property type="match status" value="1"/>
</dbReference>
<sequence length="128" mass="14486">MSEDMVNDGYVDIMNIDISSVVIDILIKSCAHIPQLKYMQMDVRNMSFFLDETFDSVIDKGCFKGTLDSLMCGTEAPFSASQMIYEVNRLLKAGGIFMLITYGNPSVRIPHLNQPGCCWKITLYIIRE</sequence>
<comment type="similarity">
    <text evidence="1">Belongs to the methyltransferase superfamily.</text>
</comment>
<evidence type="ECO:0000256" key="1">
    <source>
        <dbReference type="ARBA" id="ARBA00008361"/>
    </source>
</evidence>
<reference evidence="5 6" key="1">
    <citation type="journal article" date="2024" name="Plant Biotechnol. J.">
        <title>Dendrobium thyrsiflorum genome and its molecular insights into genes involved in important horticultural traits.</title>
        <authorList>
            <person name="Chen B."/>
            <person name="Wang J.Y."/>
            <person name="Zheng P.J."/>
            <person name="Li K.L."/>
            <person name="Liang Y.M."/>
            <person name="Chen X.F."/>
            <person name="Zhang C."/>
            <person name="Zhao X."/>
            <person name="He X."/>
            <person name="Zhang G.Q."/>
            <person name="Liu Z.J."/>
            <person name="Xu Q."/>
        </authorList>
    </citation>
    <scope>NUCLEOTIDE SEQUENCE [LARGE SCALE GENOMIC DNA]</scope>
    <source>
        <strain evidence="5">GZMU011</strain>
    </source>
</reference>